<evidence type="ECO:0000256" key="3">
    <source>
        <dbReference type="ARBA" id="ARBA00006001"/>
    </source>
</evidence>
<keyword evidence="11 18" id="KW-0413">Isomerase</keyword>
<comment type="function">
    <text evidence="17">Catalyzes the dehydration of the S-form of NAD(P)HX at the expense of ADP, which is converted to AMP. Together with NAD(P)HX epimerase, which catalyzes the epimerization of the S- and R-forms, the enzyme allows the repair of both epimers of NAD(P)HX, a damaged form of NAD(P)H that is a result of enzymatic or heat-dependent hydration.</text>
</comment>
<dbReference type="GO" id="GO:0046872">
    <property type="term" value="F:metal ion binding"/>
    <property type="evidence" value="ECO:0007669"/>
    <property type="project" value="UniProtKB-UniRule"/>
</dbReference>
<dbReference type="GO" id="GO:0052855">
    <property type="term" value="F:ADP-dependent NAD(P)H-hydrate dehydratase activity"/>
    <property type="evidence" value="ECO:0007669"/>
    <property type="project" value="UniProtKB-UniRule"/>
</dbReference>
<keyword evidence="13" id="KW-0511">Multifunctional enzyme</keyword>
<dbReference type="NCBIfam" id="TIGR00197">
    <property type="entry name" value="yjeF_nterm"/>
    <property type="match status" value="1"/>
</dbReference>
<evidence type="ECO:0000256" key="17">
    <source>
        <dbReference type="HAMAP-Rule" id="MF_01965"/>
    </source>
</evidence>
<dbReference type="Gene3D" id="3.40.1190.20">
    <property type="match status" value="1"/>
</dbReference>
<comment type="catalytic activity">
    <reaction evidence="2 18 19">
        <text>(6R)-NADPHX = (6S)-NADPHX</text>
        <dbReference type="Rhea" id="RHEA:32227"/>
        <dbReference type="ChEBI" id="CHEBI:64076"/>
        <dbReference type="ChEBI" id="CHEBI:64077"/>
        <dbReference type="EC" id="5.1.99.6"/>
    </reaction>
</comment>
<feature type="binding site" evidence="18">
    <location>
        <position position="156"/>
    </location>
    <ligand>
        <name>(6S)-NADPHX</name>
        <dbReference type="ChEBI" id="CHEBI:64076"/>
    </ligand>
</feature>
<evidence type="ECO:0000256" key="10">
    <source>
        <dbReference type="ARBA" id="ARBA00023027"/>
    </source>
</evidence>
<comment type="similarity">
    <text evidence="3 19">In the N-terminal section; belongs to the NnrE/AIBP family.</text>
</comment>
<comment type="catalytic activity">
    <reaction evidence="1 18 19">
        <text>(6R)-NADHX = (6S)-NADHX</text>
        <dbReference type="Rhea" id="RHEA:32215"/>
        <dbReference type="ChEBI" id="CHEBI:64074"/>
        <dbReference type="ChEBI" id="CHEBI:64075"/>
        <dbReference type="EC" id="5.1.99.6"/>
    </reaction>
</comment>
<dbReference type="Proteomes" id="UP000008130">
    <property type="component" value="Chromosome"/>
</dbReference>
<dbReference type="Gene3D" id="3.40.50.10260">
    <property type="entry name" value="YjeF N-terminal domain"/>
    <property type="match status" value="1"/>
</dbReference>
<dbReference type="HAMAP" id="MF_01965">
    <property type="entry name" value="NADHX_dehydratase"/>
    <property type="match status" value="1"/>
</dbReference>
<feature type="binding site" evidence="18">
    <location>
        <position position="123"/>
    </location>
    <ligand>
        <name>K(+)</name>
        <dbReference type="ChEBI" id="CHEBI:29103"/>
    </ligand>
</feature>
<keyword evidence="7 17" id="KW-0067">ATP-binding</keyword>
<keyword evidence="9 18" id="KW-0630">Potassium</keyword>
<feature type="binding site" evidence="17">
    <location>
        <position position="258"/>
    </location>
    <ligand>
        <name>(6S)-NADPHX</name>
        <dbReference type="ChEBI" id="CHEBI:64076"/>
    </ligand>
</feature>
<dbReference type="GO" id="GO:0016301">
    <property type="term" value="F:kinase activity"/>
    <property type="evidence" value="ECO:0007669"/>
    <property type="project" value="UniProtKB-KW"/>
</dbReference>
<evidence type="ECO:0000256" key="8">
    <source>
        <dbReference type="ARBA" id="ARBA00022857"/>
    </source>
</evidence>
<dbReference type="PIRSF" id="PIRSF017184">
    <property type="entry name" value="Nnr"/>
    <property type="match status" value="1"/>
</dbReference>
<evidence type="ECO:0000256" key="9">
    <source>
        <dbReference type="ARBA" id="ARBA00022958"/>
    </source>
</evidence>
<dbReference type="RefSeq" id="WP_013652804.1">
    <property type="nucleotide sequence ID" value="NC_015259.1"/>
</dbReference>
<reference evidence="22 23" key="1">
    <citation type="journal article" date="2011" name="J. Bacteriol.">
        <title>Complete genome sequence of Polymorphum gilvum SL003B-26A1T, a crude oil-degrading bacterium from oil-polluted saline soil.</title>
        <authorList>
            <person name="Li S.G."/>
            <person name="Tang Y.Q."/>
            <person name="Nie Y."/>
            <person name="Cai M."/>
            <person name="Wu X.L."/>
        </authorList>
    </citation>
    <scope>NUCLEOTIDE SEQUENCE [LARGE SCALE GENOMIC DNA]</scope>
    <source>
        <strain evidence="23">LMG 25793 / CGMCC 1.9160 / SL003B-26A1</strain>
    </source>
</reference>
<dbReference type="InterPro" id="IPR029056">
    <property type="entry name" value="Ribokinase-like"/>
</dbReference>
<dbReference type="NCBIfam" id="TIGR00196">
    <property type="entry name" value="yjeF_cterm"/>
    <property type="match status" value="1"/>
</dbReference>
<comment type="subunit">
    <text evidence="17">Homotetramer.</text>
</comment>
<dbReference type="PANTHER" id="PTHR12592:SF0">
    <property type="entry name" value="ATP-DEPENDENT (S)-NAD(P)H-HYDRATE DEHYDRATASE"/>
    <property type="match status" value="1"/>
</dbReference>
<comment type="cofactor">
    <cofactor evidence="18 19">
        <name>K(+)</name>
        <dbReference type="ChEBI" id="CHEBI:29103"/>
    </cofactor>
    <text evidence="18 19">Binds 1 potassium ion per subunit.</text>
</comment>
<feature type="binding site" evidence="17">
    <location>
        <position position="439"/>
    </location>
    <ligand>
        <name>(6S)-NADPHX</name>
        <dbReference type="ChEBI" id="CHEBI:64076"/>
    </ligand>
</feature>
<keyword evidence="10 17" id="KW-0520">NAD</keyword>
<evidence type="ECO:0000259" key="20">
    <source>
        <dbReference type="PROSITE" id="PS51383"/>
    </source>
</evidence>
<comment type="similarity">
    <text evidence="4 19">In the C-terminal section; belongs to the NnrD/CARKD family.</text>
</comment>
<accession>F2IXY3</accession>
<dbReference type="PROSITE" id="PS01050">
    <property type="entry name" value="YJEF_C_2"/>
    <property type="match status" value="1"/>
</dbReference>
<dbReference type="InterPro" id="IPR030677">
    <property type="entry name" value="Nnr"/>
</dbReference>
<dbReference type="EMBL" id="CP002568">
    <property type="protein sequence ID" value="ADZ70486.1"/>
    <property type="molecule type" value="Genomic_DNA"/>
</dbReference>
<feature type="binding site" evidence="18">
    <location>
        <begin position="127"/>
        <end position="133"/>
    </location>
    <ligand>
        <name>(6S)-NADPHX</name>
        <dbReference type="ChEBI" id="CHEBI:64076"/>
    </ligand>
</feature>
<dbReference type="InterPro" id="IPR004443">
    <property type="entry name" value="YjeF_N_dom"/>
</dbReference>
<dbReference type="PROSITE" id="PS51385">
    <property type="entry name" value="YJEF_N"/>
    <property type="match status" value="1"/>
</dbReference>
<dbReference type="InterPro" id="IPR036652">
    <property type="entry name" value="YjeF_N_dom_sf"/>
</dbReference>
<dbReference type="KEGG" id="pgv:SL003B_2060"/>
<comment type="catalytic activity">
    <reaction evidence="16 17 19">
        <text>(6S)-NADPHX + ADP = AMP + phosphate + NADPH + H(+)</text>
        <dbReference type="Rhea" id="RHEA:32235"/>
        <dbReference type="ChEBI" id="CHEBI:15378"/>
        <dbReference type="ChEBI" id="CHEBI:43474"/>
        <dbReference type="ChEBI" id="CHEBI:57783"/>
        <dbReference type="ChEBI" id="CHEBI:64076"/>
        <dbReference type="ChEBI" id="CHEBI:456215"/>
        <dbReference type="ChEBI" id="CHEBI:456216"/>
        <dbReference type="EC" id="4.2.1.136"/>
    </reaction>
</comment>
<evidence type="ECO:0000256" key="1">
    <source>
        <dbReference type="ARBA" id="ARBA00000013"/>
    </source>
</evidence>
<name>F2IXY3_POLGS</name>
<evidence type="ECO:0000256" key="12">
    <source>
        <dbReference type="ARBA" id="ARBA00023239"/>
    </source>
</evidence>
<feature type="domain" description="YjeF N-terminal" evidence="21">
    <location>
        <begin position="11"/>
        <end position="213"/>
    </location>
</feature>
<proteinExistence type="inferred from homology"/>
<evidence type="ECO:0000256" key="18">
    <source>
        <dbReference type="HAMAP-Rule" id="MF_01966"/>
    </source>
</evidence>
<dbReference type="HOGENOM" id="CLU_024853_4_1_5"/>
<comment type="caution">
    <text evidence="18">Lacks conserved residue(s) required for the propagation of feature annotation.</text>
</comment>
<keyword evidence="8 17" id="KW-0521">NADP</keyword>
<dbReference type="Pfam" id="PF03853">
    <property type="entry name" value="YjeF_N"/>
    <property type="match status" value="1"/>
</dbReference>
<evidence type="ECO:0000256" key="11">
    <source>
        <dbReference type="ARBA" id="ARBA00023235"/>
    </source>
</evidence>
<comment type="catalytic activity">
    <reaction evidence="15 17 19">
        <text>(6S)-NADHX + ADP = AMP + phosphate + NADH + H(+)</text>
        <dbReference type="Rhea" id="RHEA:32223"/>
        <dbReference type="ChEBI" id="CHEBI:15378"/>
        <dbReference type="ChEBI" id="CHEBI:43474"/>
        <dbReference type="ChEBI" id="CHEBI:57945"/>
        <dbReference type="ChEBI" id="CHEBI:64074"/>
        <dbReference type="ChEBI" id="CHEBI:456215"/>
        <dbReference type="ChEBI" id="CHEBI:456216"/>
        <dbReference type="EC" id="4.2.1.136"/>
    </reaction>
</comment>
<feature type="binding site" evidence="17">
    <location>
        <begin position="409"/>
        <end position="413"/>
    </location>
    <ligand>
        <name>AMP</name>
        <dbReference type="ChEBI" id="CHEBI:456215"/>
    </ligand>
</feature>
<keyword evidence="23" id="KW-1185">Reference proteome</keyword>
<keyword evidence="22" id="KW-0418">Kinase</keyword>
<keyword evidence="12 17" id="KW-0456">Lyase</keyword>
<keyword evidence="22" id="KW-0808">Transferase</keyword>
<dbReference type="STRING" id="991905.SL003B_2060"/>
<dbReference type="Pfam" id="PF01256">
    <property type="entry name" value="Carb_kinase"/>
    <property type="match status" value="1"/>
</dbReference>
<feature type="binding site" evidence="18">
    <location>
        <position position="59"/>
    </location>
    <ligand>
        <name>K(+)</name>
        <dbReference type="ChEBI" id="CHEBI:29103"/>
    </ligand>
</feature>
<comment type="similarity">
    <text evidence="17">Belongs to the NnrD/CARKD family.</text>
</comment>
<evidence type="ECO:0000256" key="5">
    <source>
        <dbReference type="ARBA" id="ARBA00022723"/>
    </source>
</evidence>
<evidence type="ECO:0000256" key="7">
    <source>
        <dbReference type="ARBA" id="ARBA00022840"/>
    </source>
</evidence>
<feature type="binding site" evidence="17">
    <location>
        <position position="321"/>
    </location>
    <ligand>
        <name>(6S)-NADPHX</name>
        <dbReference type="ChEBI" id="CHEBI:64076"/>
    </ligand>
</feature>
<dbReference type="CDD" id="cd01171">
    <property type="entry name" value="YXKO-related"/>
    <property type="match status" value="1"/>
</dbReference>
<evidence type="ECO:0000313" key="23">
    <source>
        <dbReference type="Proteomes" id="UP000008130"/>
    </source>
</evidence>
<feature type="domain" description="YjeF C-terminal" evidence="20">
    <location>
        <begin position="223"/>
        <end position="493"/>
    </location>
</feature>
<evidence type="ECO:0000256" key="2">
    <source>
        <dbReference type="ARBA" id="ARBA00000909"/>
    </source>
</evidence>
<dbReference type="EC" id="4.2.1.136" evidence="19"/>
<dbReference type="GO" id="GO:0005524">
    <property type="term" value="F:ATP binding"/>
    <property type="evidence" value="ECO:0007669"/>
    <property type="project" value="UniProtKB-UniRule"/>
</dbReference>
<comment type="cofactor">
    <cofactor evidence="17">
        <name>Mg(2+)</name>
        <dbReference type="ChEBI" id="CHEBI:18420"/>
    </cofactor>
</comment>
<dbReference type="SUPFAM" id="SSF53613">
    <property type="entry name" value="Ribokinase-like"/>
    <property type="match status" value="1"/>
</dbReference>
<dbReference type="GO" id="GO:0052856">
    <property type="term" value="F:NAD(P)HX epimerase activity"/>
    <property type="evidence" value="ECO:0007669"/>
    <property type="project" value="UniProtKB-UniRule"/>
</dbReference>
<feature type="binding site" evidence="17">
    <location>
        <position position="438"/>
    </location>
    <ligand>
        <name>AMP</name>
        <dbReference type="ChEBI" id="CHEBI:456215"/>
    </ligand>
</feature>
<protein>
    <recommendedName>
        <fullName evidence="19">Bifunctional NAD(P)H-hydrate repair enzyme</fullName>
    </recommendedName>
    <alternativeName>
        <fullName evidence="19">Nicotinamide nucleotide repair protein</fullName>
    </alternativeName>
    <domain>
        <recommendedName>
            <fullName evidence="19">ADP-dependent (S)-NAD(P)H-hydrate dehydratase</fullName>
            <ecNumber evidence="19">4.2.1.136</ecNumber>
        </recommendedName>
        <alternativeName>
            <fullName evidence="19">ADP-dependent NAD(P)HX dehydratase</fullName>
        </alternativeName>
    </domain>
    <domain>
        <recommendedName>
            <fullName evidence="19">NAD(P)H-hydrate epimerase</fullName>
            <ecNumber evidence="19">5.1.99.6</ecNumber>
        </recommendedName>
    </domain>
</protein>
<dbReference type="GO" id="GO:0046496">
    <property type="term" value="P:nicotinamide nucleotide metabolic process"/>
    <property type="evidence" value="ECO:0007669"/>
    <property type="project" value="UniProtKB-UniRule"/>
</dbReference>
<dbReference type="eggNOG" id="COG0063">
    <property type="taxonomic scope" value="Bacteria"/>
</dbReference>
<evidence type="ECO:0000313" key="22">
    <source>
        <dbReference type="EMBL" id="ADZ70486.1"/>
    </source>
</evidence>
<sequence>MSIELLTPAEMATADALTIAAGTAGIVLMERAGQGVSNAVLREAGADAEIRILCGPGNNGGDGFVAARLLRRQGRPVRVAVLGDPSQLRSDARSAFEAMGGGWEALSLDFVRSAPAGRVLFVDALFGAGLDRPLEGLARACIEALNEAGAPVVAVDLPSGLNGADGRMLGAAVRARHTVTFCRRKPGHLLQPGRCLCGTTEVVDIGIADATVASLEPTCFANAPGLWRASWHPPAPEGHKYDRGHAVVVSGPLATTGAARLAASAALRAGAGLVTVACDPSALIVHAAHLTAVMVRPVRGVDGLGEMLADRRLNAVLFGPGAGVGEGARSVVKRLLDAERAVVLDADALTSFGDAREHFLALSRAARGPLVLTPHDGEFQRLFPAFAGLDRLSAARAAARECGAVVVLKGADTVIADPQGRAAINDNASPWLATAGTGDVLAGIVTGLLAQGLPAFEAAAMAVWMHGEAGRVAGAGLISEDLLPALKLVVAGLAGEEDR</sequence>
<feature type="binding site" evidence="18">
    <location>
        <begin position="58"/>
        <end position="62"/>
    </location>
    <ligand>
        <name>(6S)-NADPHX</name>
        <dbReference type="ChEBI" id="CHEBI:64076"/>
    </ligand>
</feature>
<evidence type="ECO:0000256" key="19">
    <source>
        <dbReference type="PIRNR" id="PIRNR017184"/>
    </source>
</evidence>
<evidence type="ECO:0000259" key="21">
    <source>
        <dbReference type="PROSITE" id="PS51385"/>
    </source>
</evidence>
<keyword evidence="6 17" id="KW-0547">Nucleotide-binding</keyword>
<evidence type="ECO:0000256" key="6">
    <source>
        <dbReference type="ARBA" id="ARBA00022741"/>
    </source>
</evidence>
<feature type="binding site" evidence="18">
    <location>
        <position position="159"/>
    </location>
    <ligand>
        <name>K(+)</name>
        <dbReference type="ChEBI" id="CHEBI:29103"/>
    </ligand>
</feature>
<dbReference type="SUPFAM" id="SSF64153">
    <property type="entry name" value="YjeF N-terminal domain-like"/>
    <property type="match status" value="1"/>
</dbReference>
<evidence type="ECO:0000256" key="15">
    <source>
        <dbReference type="ARBA" id="ARBA00048238"/>
    </source>
</evidence>
<dbReference type="InterPro" id="IPR017953">
    <property type="entry name" value="Carbohydrate_kinase_pred_CS"/>
</dbReference>
<dbReference type="GO" id="GO:0110051">
    <property type="term" value="P:metabolite repair"/>
    <property type="evidence" value="ECO:0007669"/>
    <property type="project" value="TreeGrafter"/>
</dbReference>
<keyword evidence="5 18" id="KW-0479">Metal-binding</keyword>
<evidence type="ECO:0000256" key="4">
    <source>
        <dbReference type="ARBA" id="ARBA00009524"/>
    </source>
</evidence>
<dbReference type="HAMAP" id="MF_01966">
    <property type="entry name" value="NADHX_epimerase"/>
    <property type="match status" value="1"/>
</dbReference>
<dbReference type="PANTHER" id="PTHR12592">
    <property type="entry name" value="ATP-DEPENDENT (S)-NAD(P)H-HYDRATE DEHYDRATASE FAMILY MEMBER"/>
    <property type="match status" value="1"/>
</dbReference>
<comment type="function">
    <text evidence="18">Catalyzes the epimerization of the S- and R-forms of NAD(P)HX, a damaged form of NAD(P)H that is a result of enzymatic or heat-dependent hydration. This is a prerequisite for the S-specific NAD(P)H-hydrate dehydratase to allow the repair of both epimers of NAD(P)HX.</text>
</comment>
<gene>
    <name evidence="18" type="primary">nnrE</name>
    <name evidence="17" type="synonym">nnrD</name>
    <name evidence="22" type="ordered locus">SL003B_2060</name>
</gene>
<dbReference type="AlphaFoldDB" id="F2IXY3"/>
<comment type="function">
    <text evidence="14 19">Bifunctional enzyme that catalyzes the epimerization of the S- and R-forms of NAD(P)HX and the dehydration of the S-form of NAD(P)HX at the expense of ADP, which is converted to AMP. This allows the repair of both epimers of NAD(P)HX, a damaged form of NAD(P)H that is a result of enzymatic or heat-dependent hydration.</text>
</comment>
<evidence type="ECO:0000256" key="14">
    <source>
        <dbReference type="ARBA" id="ARBA00025153"/>
    </source>
</evidence>
<evidence type="ECO:0000256" key="16">
    <source>
        <dbReference type="ARBA" id="ARBA00049209"/>
    </source>
</evidence>
<feature type="binding site" evidence="17">
    <location>
        <position position="375"/>
    </location>
    <ligand>
        <name>(6S)-NADPHX</name>
        <dbReference type="ChEBI" id="CHEBI:64076"/>
    </ligand>
</feature>
<dbReference type="PROSITE" id="PS51383">
    <property type="entry name" value="YJEF_C_3"/>
    <property type="match status" value="1"/>
</dbReference>
<evidence type="ECO:0000256" key="13">
    <source>
        <dbReference type="ARBA" id="ARBA00023268"/>
    </source>
</evidence>
<comment type="similarity">
    <text evidence="18">Belongs to the NnrE/AIBP family.</text>
</comment>
<organism evidence="22 23">
    <name type="scientific">Polymorphum gilvum (strain LMG 25793 / CGMCC 1.9160 / SL003B-26A1)</name>
    <dbReference type="NCBI Taxonomy" id="991905"/>
    <lineage>
        <taxon>Bacteria</taxon>
        <taxon>Pseudomonadati</taxon>
        <taxon>Pseudomonadota</taxon>
        <taxon>Alphaproteobacteria</taxon>
        <taxon>Rhodobacterales</taxon>
        <taxon>Paracoccaceae</taxon>
        <taxon>Polymorphum</taxon>
    </lineage>
</organism>
<dbReference type="EC" id="5.1.99.6" evidence="19"/>
<dbReference type="eggNOG" id="COG0062">
    <property type="taxonomic scope" value="Bacteria"/>
</dbReference>
<dbReference type="InterPro" id="IPR000631">
    <property type="entry name" value="CARKD"/>
</dbReference>
<dbReference type="PATRIC" id="fig|991905.3.peg.2114"/>